<comment type="subcellular location">
    <subcellularLocation>
        <location evidence="1">Membrane</location>
    </subcellularLocation>
</comment>
<dbReference type="GO" id="GO:0004888">
    <property type="term" value="F:transmembrane signaling receptor activity"/>
    <property type="evidence" value="ECO:0007669"/>
    <property type="project" value="TreeGrafter"/>
</dbReference>
<evidence type="ECO:0000256" key="4">
    <source>
        <dbReference type="SAM" id="MobiDB-lite"/>
    </source>
</evidence>
<gene>
    <name evidence="7" type="ORF">AKAME5_001542700</name>
</gene>
<feature type="compositionally biased region" description="Basic and acidic residues" evidence="4">
    <location>
        <begin position="298"/>
        <end position="307"/>
    </location>
</feature>
<keyword evidence="5" id="KW-1133">Transmembrane helix</keyword>
<evidence type="ECO:0000313" key="8">
    <source>
        <dbReference type="Proteomes" id="UP001279410"/>
    </source>
</evidence>
<dbReference type="Gene3D" id="2.60.40.10">
    <property type="entry name" value="Immunoglobulins"/>
    <property type="match status" value="1"/>
</dbReference>
<evidence type="ECO:0000256" key="1">
    <source>
        <dbReference type="ARBA" id="ARBA00004370"/>
    </source>
</evidence>
<keyword evidence="3 5" id="KW-0472">Membrane</keyword>
<proteinExistence type="predicted"/>
<keyword evidence="6" id="KW-0732">Signal</keyword>
<dbReference type="Proteomes" id="UP001279410">
    <property type="component" value="Unassembled WGS sequence"/>
</dbReference>
<evidence type="ECO:0000256" key="6">
    <source>
        <dbReference type="SAM" id="SignalP"/>
    </source>
</evidence>
<evidence type="ECO:0008006" key="9">
    <source>
        <dbReference type="Google" id="ProtNLM"/>
    </source>
</evidence>
<protein>
    <recommendedName>
        <fullName evidence="9">Immunoglobulin subtype domain-containing protein</fullName>
    </recommendedName>
</protein>
<keyword evidence="2 5" id="KW-0812">Transmembrane</keyword>
<evidence type="ECO:0000256" key="5">
    <source>
        <dbReference type="SAM" id="Phobius"/>
    </source>
</evidence>
<feature type="region of interest" description="Disordered" evidence="4">
    <location>
        <begin position="185"/>
        <end position="205"/>
    </location>
</feature>
<reference evidence="7" key="1">
    <citation type="submission" date="2022-08" db="EMBL/GenBank/DDBJ databases">
        <title>Genome sequencing of akame (Lates japonicus).</title>
        <authorList>
            <person name="Hashiguchi Y."/>
            <person name="Takahashi H."/>
        </authorList>
    </citation>
    <scope>NUCLEOTIDE SEQUENCE</scope>
    <source>
        <strain evidence="7">Kochi</strain>
    </source>
</reference>
<evidence type="ECO:0000256" key="2">
    <source>
        <dbReference type="ARBA" id="ARBA00022692"/>
    </source>
</evidence>
<evidence type="ECO:0000256" key="3">
    <source>
        <dbReference type="ARBA" id="ARBA00023136"/>
    </source>
</evidence>
<feature type="region of interest" description="Disordered" evidence="4">
    <location>
        <begin position="295"/>
        <end position="362"/>
    </location>
</feature>
<dbReference type="PANTHER" id="PTHR11860">
    <property type="entry name" value="POLYMERIC-IMMUNOGLOBULIN RECEPTOR"/>
    <property type="match status" value="1"/>
</dbReference>
<dbReference type="PANTHER" id="PTHR11860:SF87">
    <property type="entry name" value="CMRF35-LIKE MOLECULE 8"/>
    <property type="match status" value="1"/>
</dbReference>
<accession>A0AAD3RCP0</accession>
<dbReference type="GO" id="GO:0005886">
    <property type="term" value="C:plasma membrane"/>
    <property type="evidence" value="ECO:0007669"/>
    <property type="project" value="TreeGrafter"/>
</dbReference>
<feature type="compositionally biased region" description="Polar residues" evidence="4">
    <location>
        <begin position="315"/>
        <end position="335"/>
    </location>
</feature>
<dbReference type="InterPro" id="IPR050671">
    <property type="entry name" value="CD300_family_receptors"/>
</dbReference>
<sequence length="362" mass="39768">MKVCPTLICFLLLSLQDGNTGLVNGKVIYPRIKGEDVTVKCSSSSSGHLKFFFSYEEVEITVADALLNDPAEKPLLFVRTGGNLTVGCSFAFTGSFRFLCKDKCEGKNILVKTHEDEAQKDRYSIRYFKESAIKVFLLVTITQLTASDSGLYRCGLDRSSHRDFTISVTDAPSTSEPILTVQPVTSAPSALTQTTDQSDGQTQRPGGGVMLPVGLTLVIIIILLSVAVLIFCRKRTSKPKEPPVETEYASVTEPSRVYEEIREEDRQGVSSVYSYAMYTQPNRVETNDEYSLATVPTSEHKAEDDSSHLSYTEVDFSNRTTESSNSAPRGNTSDVVYSEPKESSHGSLTKDSPLYSAVTAHQ</sequence>
<name>A0AAD3RCP0_LATJO</name>
<feature type="signal peptide" evidence="6">
    <location>
        <begin position="1"/>
        <end position="21"/>
    </location>
</feature>
<dbReference type="SUPFAM" id="SSF48726">
    <property type="entry name" value="Immunoglobulin"/>
    <property type="match status" value="1"/>
</dbReference>
<dbReference type="InterPro" id="IPR013783">
    <property type="entry name" value="Ig-like_fold"/>
</dbReference>
<dbReference type="InterPro" id="IPR036179">
    <property type="entry name" value="Ig-like_dom_sf"/>
</dbReference>
<dbReference type="EMBL" id="BRZM01000063">
    <property type="protein sequence ID" value="GLD63842.1"/>
    <property type="molecule type" value="Genomic_DNA"/>
</dbReference>
<comment type="caution">
    <text evidence="7">The sequence shown here is derived from an EMBL/GenBank/DDBJ whole genome shotgun (WGS) entry which is preliminary data.</text>
</comment>
<keyword evidence="8" id="KW-1185">Reference proteome</keyword>
<evidence type="ECO:0000313" key="7">
    <source>
        <dbReference type="EMBL" id="GLD63842.1"/>
    </source>
</evidence>
<feature type="compositionally biased region" description="Low complexity" evidence="4">
    <location>
        <begin position="192"/>
        <end position="203"/>
    </location>
</feature>
<feature type="chain" id="PRO_5042102109" description="Immunoglobulin subtype domain-containing protein" evidence="6">
    <location>
        <begin position="22"/>
        <end position="362"/>
    </location>
</feature>
<organism evidence="7 8">
    <name type="scientific">Lates japonicus</name>
    <name type="common">Japanese lates</name>
    <dbReference type="NCBI Taxonomy" id="270547"/>
    <lineage>
        <taxon>Eukaryota</taxon>
        <taxon>Metazoa</taxon>
        <taxon>Chordata</taxon>
        <taxon>Craniata</taxon>
        <taxon>Vertebrata</taxon>
        <taxon>Euteleostomi</taxon>
        <taxon>Actinopterygii</taxon>
        <taxon>Neopterygii</taxon>
        <taxon>Teleostei</taxon>
        <taxon>Neoteleostei</taxon>
        <taxon>Acanthomorphata</taxon>
        <taxon>Carangaria</taxon>
        <taxon>Carangaria incertae sedis</taxon>
        <taxon>Centropomidae</taxon>
        <taxon>Lates</taxon>
    </lineage>
</organism>
<dbReference type="AlphaFoldDB" id="A0AAD3RCP0"/>
<feature type="transmembrane region" description="Helical" evidence="5">
    <location>
        <begin position="209"/>
        <end position="232"/>
    </location>
</feature>